<feature type="transmembrane region" description="Helical" evidence="18">
    <location>
        <begin position="141"/>
        <end position="159"/>
    </location>
</feature>
<dbReference type="PRINTS" id="PR01436">
    <property type="entry name" value="NADHDHGNASE2"/>
</dbReference>
<gene>
    <name evidence="20" type="primary">nad2</name>
</gene>
<geneLocation type="mitochondrion" evidence="20"/>
<evidence type="ECO:0000256" key="3">
    <source>
        <dbReference type="ARBA" id="ARBA00007012"/>
    </source>
</evidence>
<dbReference type="EC" id="7.1.1.2" evidence="4 18"/>
<comment type="function">
    <text evidence="1">Core subunit of the mitochondrial membrane respiratory chain NADH dehydrogenase (Complex I) that is believed to belong to the minimal assembly required for catalysis. Complex I functions in the transfer of electrons from NADH to the respiratory chain. The immediate electron acceptor for the enzyme is believed to be ubiquinone.</text>
</comment>
<feature type="transmembrane region" description="Helical" evidence="18">
    <location>
        <begin position="231"/>
        <end position="250"/>
    </location>
</feature>
<feature type="domain" description="NADH:quinone oxidoreductase/Mrp antiporter transmembrane" evidence="19">
    <location>
        <begin position="17"/>
        <end position="277"/>
    </location>
</feature>
<dbReference type="PANTHER" id="PTHR46552">
    <property type="entry name" value="NADH-UBIQUINONE OXIDOREDUCTASE CHAIN 2"/>
    <property type="match status" value="1"/>
</dbReference>
<dbReference type="GO" id="GO:0008137">
    <property type="term" value="F:NADH dehydrogenase (ubiquinone) activity"/>
    <property type="evidence" value="ECO:0007669"/>
    <property type="project" value="UniProtKB-EC"/>
</dbReference>
<evidence type="ECO:0000256" key="15">
    <source>
        <dbReference type="ARBA" id="ARBA00023128"/>
    </source>
</evidence>
<dbReference type="InterPro" id="IPR001750">
    <property type="entry name" value="ND/Mrp_TM"/>
</dbReference>
<feature type="transmembrane region" description="Helical" evidence="18">
    <location>
        <begin position="190"/>
        <end position="210"/>
    </location>
</feature>
<feature type="transmembrane region" description="Helical" evidence="18">
    <location>
        <begin position="24"/>
        <end position="42"/>
    </location>
</feature>
<comment type="subcellular location">
    <subcellularLocation>
        <location evidence="2 18">Mitochondrion inner membrane</location>
        <topology evidence="2 18">Multi-pass membrane protein</topology>
    </subcellularLocation>
</comment>
<evidence type="ECO:0000256" key="6">
    <source>
        <dbReference type="ARBA" id="ARBA00022448"/>
    </source>
</evidence>
<organism evidence="20">
    <name type="scientific">Scaphidium quadrimaculatum</name>
    <name type="common">Shining fungus beetle</name>
    <dbReference type="NCBI Taxonomy" id="295644"/>
    <lineage>
        <taxon>Eukaryota</taxon>
        <taxon>Metazoa</taxon>
        <taxon>Ecdysozoa</taxon>
        <taxon>Arthropoda</taxon>
        <taxon>Hexapoda</taxon>
        <taxon>Insecta</taxon>
        <taxon>Pterygota</taxon>
        <taxon>Neoptera</taxon>
        <taxon>Endopterygota</taxon>
        <taxon>Coleoptera</taxon>
        <taxon>Polyphaga</taxon>
        <taxon>Staphyliniformia</taxon>
        <taxon>Staphylinidae</taxon>
        <taxon>Oxytelinae group</taxon>
        <taxon>Scaphidiinae</taxon>
        <taxon>Scaphidium</taxon>
    </lineage>
</organism>
<protein>
    <recommendedName>
        <fullName evidence="5 18">NADH-ubiquinone oxidoreductase chain 2</fullName>
        <ecNumber evidence="4 18">7.1.1.2</ecNumber>
    </recommendedName>
</protein>
<evidence type="ECO:0000259" key="19">
    <source>
        <dbReference type="Pfam" id="PF00361"/>
    </source>
</evidence>
<evidence type="ECO:0000256" key="17">
    <source>
        <dbReference type="ARBA" id="ARBA00049551"/>
    </source>
</evidence>
<comment type="function">
    <text evidence="18">Core subunit of the mitochondrial membrane respiratory chain NADH dehydrogenase (Complex I) which catalyzes electron transfer from NADH through the respiratory chain, using ubiquinone as an electron acceptor. Essential for the catalytic activity and assembly of complex I.</text>
</comment>
<comment type="similarity">
    <text evidence="3 18">Belongs to the complex I subunit 2 family.</text>
</comment>
<evidence type="ECO:0000313" key="20">
    <source>
        <dbReference type="EMBL" id="ALO70884.1"/>
    </source>
</evidence>
<evidence type="ECO:0000256" key="11">
    <source>
        <dbReference type="ARBA" id="ARBA00022982"/>
    </source>
</evidence>
<comment type="catalytic activity">
    <reaction evidence="17 18">
        <text>a ubiquinone + NADH + 5 H(+)(in) = a ubiquinol + NAD(+) + 4 H(+)(out)</text>
        <dbReference type="Rhea" id="RHEA:29091"/>
        <dbReference type="Rhea" id="RHEA-COMP:9565"/>
        <dbReference type="Rhea" id="RHEA-COMP:9566"/>
        <dbReference type="ChEBI" id="CHEBI:15378"/>
        <dbReference type="ChEBI" id="CHEBI:16389"/>
        <dbReference type="ChEBI" id="CHEBI:17976"/>
        <dbReference type="ChEBI" id="CHEBI:57540"/>
        <dbReference type="ChEBI" id="CHEBI:57945"/>
        <dbReference type="EC" id="7.1.1.2"/>
    </reaction>
</comment>
<evidence type="ECO:0000256" key="9">
    <source>
        <dbReference type="ARBA" id="ARBA00022792"/>
    </source>
</evidence>
<evidence type="ECO:0000256" key="10">
    <source>
        <dbReference type="ARBA" id="ARBA00022967"/>
    </source>
</evidence>
<dbReference type="AlphaFoldDB" id="A0A0S2M865"/>
<evidence type="ECO:0000256" key="7">
    <source>
        <dbReference type="ARBA" id="ARBA00022660"/>
    </source>
</evidence>
<feature type="transmembrane region" description="Helical" evidence="18">
    <location>
        <begin position="262"/>
        <end position="286"/>
    </location>
</feature>
<evidence type="ECO:0000256" key="2">
    <source>
        <dbReference type="ARBA" id="ARBA00004448"/>
    </source>
</evidence>
<dbReference type="PANTHER" id="PTHR46552:SF1">
    <property type="entry name" value="NADH-UBIQUINONE OXIDOREDUCTASE CHAIN 2"/>
    <property type="match status" value="1"/>
</dbReference>
<accession>A0A0S2M865</accession>
<keyword evidence="13 18" id="KW-0520">NAD</keyword>
<evidence type="ECO:0000256" key="16">
    <source>
        <dbReference type="ARBA" id="ARBA00023136"/>
    </source>
</evidence>
<feature type="transmembrane region" description="Helical" evidence="18">
    <location>
        <begin position="166"/>
        <end position="184"/>
    </location>
</feature>
<name>A0A0S2M865_SCAQU</name>
<reference evidence="20" key="1">
    <citation type="submission" date="2015-09" db="EMBL/GenBank/DDBJ databases">
        <title>Staphyliniformia phylogenetics from de novo mitogenomic assemblies.</title>
        <authorList>
            <person name="Favreau E.A."/>
            <person name="Linard B."/>
            <person name="Vogler A.P."/>
        </authorList>
    </citation>
    <scope>NUCLEOTIDE SEQUENCE</scope>
</reference>
<evidence type="ECO:0000256" key="1">
    <source>
        <dbReference type="ARBA" id="ARBA00003257"/>
    </source>
</evidence>
<keyword evidence="16 18" id="KW-0472">Membrane</keyword>
<keyword evidence="15 18" id="KW-0496">Mitochondrion</keyword>
<evidence type="ECO:0000256" key="12">
    <source>
        <dbReference type="ARBA" id="ARBA00022989"/>
    </source>
</evidence>
<keyword evidence="12 18" id="KW-1133">Transmembrane helix</keyword>
<dbReference type="EMBL" id="KT780673">
    <property type="protein sequence ID" value="ALO70884.1"/>
    <property type="molecule type" value="Genomic_DNA"/>
</dbReference>
<dbReference type="InterPro" id="IPR050175">
    <property type="entry name" value="Complex_I_Subunit_2"/>
</dbReference>
<feature type="transmembrane region" description="Helical" evidence="18">
    <location>
        <begin position="54"/>
        <end position="77"/>
    </location>
</feature>
<keyword evidence="14 18" id="KW-0830">Ubiquinone</keyword>
<proteinExistence type="inferred from homology"/>
<keyword evidence="11 18" id="KW-0249">Electron transport</keyword>
<keyword evidence="6" id="KW-0813">Transport</keyword>
<sequence length="330" mass="38313">MLFTSSLIMGSVIAISSNSWLGMWLGLEINLLSIIPLMNNSLNPLSSEASMKYFVTQAIASSFILMTIIFMSLNFLIPKSMESSLMMIFNTGILTKMGAAPFHFWFPEVMEGLSWLNCLIFLTWQKVAPMILLFYNLNNLFFSFIIMSCLLISGIMGLNQVSLRKILAYSSINHIGWMISAMLVQETIWMIYFLIYSILSIILVMFFKFFNFSILQQLFSSLTKNLSLKMFFSMNFLSLAGMPPFFGFIPKWLTIQLLIFNQYYLITFVMLISTLMTIFYYTRTIFSSLMINFTQINFVKKNQPKNFWLNFLNFFNLMSLFSYSLIADFL</sequence>
<keyword evidence="7 18" id="KW-0679">Respiratory chain</keyword>
<evidence type="ECO:0000256" key="4">
    <source>
        <dbReference type="ARBA" id="ARBA00012944"/>
    </source>
</evidence>
<evidence type="ECO:0000256" key="8">
    <source>
        <dbReference type="ARBA" id="ARBA00022692"/>
    </source>
</evidence>
<evidence type="ECO:0000256" key="5">
    <source>
        <dbReference type="ARBA" id="ARBA00021008"/>
    </source>
</evidence>
<dbReference type="GO" id="GO:0006120">
    <property type="term" value="P:mitochondrial electron transport, NADH to ubiquinone"/>
    <property type="evidence" value="ECO:0007669"/>
    <property type="project" value="InterPro"/>
</dbReference>
<feature type="transmembrane region" description="Helical" evidence="18">
    <location>
        <begin position="83"/>
        <end position="106"/>
    </location>
</feature>
<evidence type="ECO:0000256" key="14">
    <source>
        <dbReference type="ARBA" id="ARBA00023075"/>
    </source>
</evidence>
<keyword evidence="9 18" id="KW-0999">Mitochondrion inner membrane</keyword>
<evidence type="ECO:0000256" key="13">
    <source>
        <dbReference type="ARBA" id="ARBA00023027"/>
    </source>
</evidence>
<dbReference type="InterPro" id="IPR003917">
    <property type="entry name" value="NADH_UbQ_OxRdtase_chain2"/>
</dbReference>
<dbReference type="GO" id="GO:0005743">
    <property type="term" value="C:mitochondrial inner membrane"/>
    <property type="evidence" value="ECO:0007669"/>
    <property type="project" value="UniProtKB-SubCell"/>
</dbReference>
<keyword evidence="8 18" id="KW-0812">Transmembrane</keyword>
<keyword evidence="10 18" id="KW-1278">Translocase</keyword>
<dbReference type="Pfam" id="PF00361">
    <property type="entry name" value="Proton_antipo_M"/>
    <property type="match status" value="1"/>
</dbReference>
<feature type="transmembrane region" description="Helical" evidence="18">
    <location>
        <begin position="307"/>
        <end position="326"/>
    </location>
</feature>
<evidence type="ECO:0000256" key="18">
    <source>
        <dbReference type="RuleBase" id="RU003403"/>
    </source>
</evidence>